<proteinExistence type="predicted"/>
<dbReference type="GeneID" id="19461813"/>
<keyword evidence="2" id="KW-0812">Transmembrane</keyword>
<keyword evidence="2" id="KW-0472">Membrane</keyword>
<dbReference type="HOGENOM" id="CLU_1026920_0_0_1"/>
<dbReference type="KEGG" id="glz:GLAREA_02757"/>
<keyword evidence="2" id="KW-1133">Transmembrane helix</keyword>
<evidence type="ECO:0000256" key="1">
    <source>
        <dbReference type="SAM" id="MobiDB-lite"/>
    </source>
</evidence>
<accession>S3DJY8</accession>
<evidence type="ECO:0000313" key="4">
    <source>
        <dbReference type="Proteomes" id="UP000016922"/>
    </source>
</evidence>
<dbReference type="Proteomes" id="UP000016922">
    <property type="component" value="Unassembled WGS sequence"/>
</dbReference>
<sequence length="271" mass="29097">MASSTTIIPDPTSTLAFRTDDVAPYFINSTLAVVGGQTMTVHSGVGFIVTATEQTYISGSSITVGQLVTIFPPGKIVIATNTSSIDSVSTALDTASSTLNPESSDPLRGGSDTSAAKKSLNSLSIGAKVGIGVGITMLFLVFTAFLALFFFRYGKRSAQVRYRPNPPTPPPKNGPSRPVSGPIDPLSCRIEDFPQEPYELWSPAMSDLEKKGSTELEGCQVEGLVETKKGKRAELDGRTRRWGSGLADGERERKSESGNWLSNWSRWVDRV</sequence>
<dbReference type="AlphaFoldDB" id="S3DJY8"/>
<feature type="region of interest" description="Disordered" evidence="1">
    <location>
        <begin position="161"/>
        <end position="185"/>
    </location>
</feature>
<dbReference type="EMBL" id="KE145370">
    <property type="protein sequence ID" value="EPE26843.1"/>
    <property type="molecule type" value="Genomic_DNA"/>
</dbReference>
<feature type="transmembrane region" description="Helical" evidence="2">
    <location>
        <begin position="129"/>
        <end position="151"/>
    </location>
</feature>
<organism evidence="3 4">
    <name type="scientific">Glarea lozoyensis (strain ATCC 20868 / MF5171)</name>
    <dbReference type="NCBI Taxonomy" id="1116229"/>
    <lineage>
        <taxon>Eukaryota</taxon>
        <taxon>Fungi</taxon>
        <taxon>Dikarya</taxon>
        <taxon>Ascomycota</taxon>
        <taxon>Pezizomycotina</taxon>
        <taxon>Leotiomycetes</taxon>
        <taxon>Helotiales</taxon>
        <taxon>Helotiaceae</taxon>
        <taxon>Glarea</taxon>
    </lineage>
</organism>
<evidence type="ECO:0000256" key="2">
    <source>
        <dbReference type="SAM" id="Phobius"/>
    </source>
</evidence>
<keyword evidence="4" id="KW-1185">Reference proteome</keyword>
<reference evidence="3 4" key="1">
    <citation type="journal article" date="2013" name="BMC Genomics">
        <title>Genomics-driven discovery of the pneumocandin biosynthetic gene cluster in the fungus Glarea lozoyensis.</title>
        <authorList>
            <person name="Chen L."/>
            <person name="Yue Q."/>
            <person name="Zhang X."/>
            <person name="Xiang M."/>
            <person name="Wang C."/>
            <person name="Li S."/>
            <person name="Che Y."/>
            <person name="Ortiz-Lopez F.J."/>
            <person name="Bills G.F."/>
            <person name="Liu X."/>
            <person name="An Z."/>
        </authorList>
    </citation>
    <scope>NUCLEOTIDE SEQUENCE [LARGE SCALE GENOMIC DNA]</scope>
    <source>
        <strain evidence="4">ATCC 20868 / MF5171</strain>
    </source>
</reference>
<evidence type="ECO:0000313" key="3">
    <source>
        <dbReference type="EMBL" id="EPE26843.1"/>
    </source>
</evidence>
<feature type="compositionally biased region" description="Pro residues" evidence="1">
    <location>
        <begin position="164"/>
        <end position="173"/>
    </location>
</feature>
<name>S3DJY8_GLAL2</name>
<protein>
    <submittedName>
        <fullName evidence="3">Uncharacterized protein</fullName>
    </submittedName>
</protein>
<gene>
    <name evidence="3" type="ORF">GLAREA_02757</name>
</gene>
<dbReference type="RefSeq" id="XP_008086033.1">
    <property type="nucleotide sequence ID" value="XM_008087842.1"/>
</dbReference>